<dbReference type="EMBL" id="CABPSX010000008">
    <property type="protein sequence ID" value="VVG72777.1"/>
    <property type="molecule type" value="Genomic_DNA"/>
</dbReference>
<keyword evidence="2" id="KW-1133">Transmembrane helix</keyword>
<gene>
    <name evidence="3" type="ORF">PAP18089_03777</name>
</gene>
<dbReference type="AlphaFoldDB" id="A0A5E5P8C6"/>
<evidence type="ECO:0000256" key="2">
    <source>
        <dbReference type="SAM" id="Phobius"/>
    </source>
</evidence>
<keyword evidence="2" id="KW-0472">Membrane</keyword>
<reference evidence="3 4" key="1">
    <citation type="submission" date="2019-08" db="EMBL/GenBank/DDBJ databases">
        <authorList>
            <person name="Peeters C."/>
        </authorList>
    </citation>
    <scope>NUCLEOTIDE SEQUENCE [LARGE SCALE GENOMIC DNA]</scope>
    <source>
        <strain evidence="3 4">LMG 18089</strain>
    </source>
</reference>
<feature type="region of interest" description="Disordered" evidence="1">
    <location>
        <begin position="32"/>
        <end position="54"/>
    </location>
</feature>
<evidence type="ECO:0000313" key="4">
    <source>
        <dbReference type="Proteomes" id="UP000364291"/>
    </source>
</evidence>
<sequence>MPKSLKDVLLYDILYFVIYGNLATLLAGAPAPGRQNAQARKNRPDVAVRTVSPQ</sequence>
<evidence type="ECO:0000313" key="3">
    <source>
        <dbReference type="EMBL" id="VVG72777.1"/>
    </source>
</evidence>
<dbReference type="Proteomes" id="UP000364291">
    <property type="component" value="Unassembled WGS sequence"/>
</dbReference>
<name>A0A5E5P8C6_9BURK</name>
<feature type="transmembrane region" description="Helical" evidence="2">
    <location>
        <begin position="13"/>
        <end position="33"/>
    </location>
</feature>
<proteinExistence type="predicted"/>
<organism evidence="3 4">
    <name type="scientific">Pandoraea apista</name>
    <dbReference type="NCBI Taxonomy" id="93218"/>
    <lineage>
        <taxon>Bacteria</taxon>
        <taxon>Pseudomonadati</taxon>
        <taxon>Pseudomonadota</taxon>
        <taxon>Betaproteobacteria</taxon>
        <taxon>Burkholderiales</taxon>
        <taxon>Burkholderiaceae</taxon>
        <taxon>Pandoraea</taxon>
    </lineage>
</organism>
<keyword evidence="2" id="KW-0812">Transmembrane</keyword>
<accession>A0A5E5P8C6</accession>
<evidence type="ECO:0000256" key="1">
    <source>
        <dbReference type="SAM" id="MobiDB-lite"/>
    </source>
</evidence>
<protein>
    <submittedName>
        <fullName evidence="3">Uncharacterized protein</fullName>
    </submittedName>
</protein>